<organism evidence="13 14">
    <name type="scientific">Ceratobasidium theobromae</name>
    <dbReference type="NCBI Taxonomy" id="1582974"/>
    <lineage>
        <taxon>Eukaryota</taxon>
        <taxon>Fungi</taxon>
        <taxon>Dikarya</taxon>
        <taxon>Basidiomycota</taxon>
        <taxon>Agaricomycotina</taxon>
        <taxon>Agaricomycetes</taxon>
        <taxon>Cantharellales</taxon>
        <taxon>Ceratobasidiaceae</taxon>
        <taxon>Ceratobasidium</taxon>
    </lineage>
</organism>
<feature type="compositionally biased region" description="Low complexity" evidence="11">
    <location>
        <begin position="277"/>
        <end position="297"/>
    </location>
</feature>
<keyword evidence="6 12" id="KW-1133">Transmembrane helix</keyword>
<dbReference type="GO" id="GO:0019888">
    <property type="term" value="F:protein phosphatase regulator activity"/>
    <property type="evidence" value="ECO:0007669"/>
    <property type="project" value="InterPro"/>
</dbReference>
<feature type="transmembrane region" description="Helical" evidence="12">
    <location>
        <begin position="115"/>
        <end position="137"/>
    </location>
</feature>
<evidence type="ECO:0000256" key="2">
    <source>
        <dbReference type="ARBA" id="ARBA00004496"/>
    </source>
</evidence>
<keyword evidence="5 12" id="KW-0812">Transmembrane</keyword>
<dbReference type="InterPro" id="IPR019168">
    <property type="entry name" value="NEP1-R1"/>
</dbReference>
<dbReference type="GO" id="GO:0071595">
    <property type="term" value="C:Nem1-Spo7 phosphatase complex"/>
    <property type="evidence" value="ECO:0007669"/>
    <property type="project" value="InterPro"/>
</dbReference>
<evidence type="ECO:0000313" key="14">
    <source>
        <dbReference type="Proteomes" id="UP000383932"/>
    </source>
</evidence>
<evidence type="ECO:0000256" key="6">
    <source>
        <dbReference type="ARBA" id="ARBA00022989"/>
    </source>
</evidence>
<gene>
    <name evidence="13" type="ORF">CTheo_3920</name>
</gene>
<dbReference type="EMBL" id="SSOP01000058">
    <property type="protein sequence ID" value="KAB5592656.1"/>
    <property type="molecule type" value="Genomic_DNA"/>
</dbReference>
<dbReference type="AlphaFoldDB" id="A0A5N5QNE3"/>
<evidence type="ECO:0000256" key="7">
    <source>
        <dbReference type="ARBA" id="ARBA00023098"/>
    </source>
</evidence>
<comment type="similarity">
    <text evidence="3">Belongs to the CNEP1R1 family.</text>
</comment>
<comment type="subcellular location">
    <subcellularLocation>
        <location evidence="2">Cytoplasm</location>
    </subcellularLocation>
    <subcellularLocation>
        <location evidence="1">Nucleus membrane</location>
        <topology evidence="1">Multi-pass membrane protein</topology>
    </subcellularLocation>
</comment>
<sequence length="378" mass="43229">MPPRSTPPPYSRGGFQPPNDATTFKDLLHFEERLKINAAKLKKRKRKYQAFLVQLIFVILVLTSDVVLSTSFLMLPIDLAMPYFEEHIRIPLLMWWSGRPQHVPRIVTPTHVHPYVIPGLWLVSVTTFVLFFASGLYSEKISYANRYVPQANRALRNFNLHLNVRTQPISPPTPLKFLFPRPTPPPSPTTTQPPRKGAARKAQLNPIPPTTNPRGELIFSNRVDRSFREAYERYRAVWERKREEHLAATRRSWLGWLWFMSNKPNATGTPGKDRGRSTPTPVSSRPPSRRSSPAGSIRRNRTRTPELQSSPLAQTDPGNRATRLTTVPEAEVPDVSFPRRRASYASGEENDEPPLDQARNRTESFSFLLQRQDTLNSP</sequence>
<evidence type="ECO:0000256" key="8">
    <source>
        <dbReference type="ARBA" id="ARBA00023136"/>
    </source>
</evidence>
<accession>A0A5N5QNE3</accession>
<keyword evidence="14" id="KW-1185">Reference proteome</keyword>
<comment type="caution">
    <text evidence="13">The sequence shown here is derived from an EMBL/GenBank/DDBJ whole genome shotgun (WGS) entry which is preliminary data.</text>
</comment>
<evidence type="ECO:0000256" key="4">
    <source>
        <dbReference type="ARBA" id="ARBA00022490"/>
    </source>
</evidence>
<evidence type="ECO:0000256" key="10">
    <source>
        <dbReference type="ARBA" id="ARBA00030458"/>
    </source>
</evidence>
<feature type="compositionally biased region" description="Polar residues" evidence="11">
    <location>
        <begin position="363"/>
        <end position="378"/>
    </location>
</feature>
<dbReference type="GO" id="GO:0005737">
    <property type="term" value="C:cytoplasm"/>
    <property type="evidence" value="ECO:0007669"/>
    <property type="project" value="UniProtKB-SubCell"/>
</dbReference>
<dbReference type="PANTHER" id="PTHR20996">
    <property type="entry name" value="NUCLEAR ENVELOPE PHOSPHATASE-REGULATORY SUBUNIT 1"/>
    <property type="match status" value="1"/>
</dbReference>
<keyword evidence="9" id="KW-0539">Nucleus</keyword>
<feature type="compositionally biased region" description="Polar residues" evidence="11">
    <location>
        <begin position="305"/>
        <end position="325"/>
    </location>
</feature>
<feature type="transmembrane region" description="Helical" evidence="12">
    <location>
        <begin position="50"/>
        <end position="75"/>
    </location>
</feature>
<keyword evidence="7" id="KW-0443">Lipid metabolism</keyword>
<evidence type="ECO:0000256" key="12">
    <source>
        <dbReference type="SAM" id="Phobius"/>
    </source>
</evidence>
<protein>
    <recommendedName>
        <fullName evidence="10">Transmembrane protein 188</fullName>
    </recommendedName>
</protein>
<evidence type="ECO:0000256" key="1">
    <source>
        <dbReference type="ARBA" id="ARBA00004232"/>
    </source>
</evidence>
<evidence type="ECO:0000313" key="13">
    <source>
        <dbReference type="EMBL" id="KAB5592656.1"/>
    </source>
</evidence>
<keyword evidence="4" id="KW-0963">Cytoplasm</keyword>
<evidence type="ECO:0000256" key="5">
    <source>
        <dbReference type="ARBA" id="ARBA00022692"/>
    </source>
</evidence>
<feature type="region of interest" description="Disordered" evidence="11">
    <location>
        <begin position="171"/>
        <end position="218"/>
    </location>
</feature>
<name>A0A5N5QNE3_9AGAM</name>
<evidence type="ECO:0000256" key="3">
    <source>
        <dbReference type="ARBA" id="ARBA00010998"/>
    </source>
</evidence>
<dbReference type="Pfam" id="PF03907">
    <property type="entry name" value="Spo7"/>
    <property type="match status" value="1"/>
</dbReference>
<dbReference type="OrthoDB" id="5599171at2759"/>
<dbReference type="InterPro" id="IPR005605">
    <property type="entry name" value="Spo7"/>
</dbReference>
<evidence type="ECO:0000256" key="11">
    <source>
        <dbReference type="SAM" id="MobiDB-lite"/>
    </source>
</evidence>
<reference evidence="13 14" key="1">
    <citation type="journal article" date="2019" name="Fungal Biol. Biotechnol.">
        <title>Draft genome sequence of fastidious pathogen Ceratobasidium theobromae, which causes vascular-streak dieback in Theobroma cacao.</title>
        <authorList>
            <person name="Ali S.S."/>
            <person name="Asman A."/>
            <person name="Shao J."/>
            <person name="Firmansyah A.P."/>
            <person name="Susilo A.W."/>
            <person name="Rosmana A."/>
            <person name="McMahon P."/>
            <person name="Junaid M."/>
            <person name="Guest D."/>
            <person name="Kheng T.Y."/>
            <person name="Meinhardt L.W."/>
            <person name="Bailey B.A."/>
        </authorList>
    </citation>
    <scope>NUCLEOTIDE SEQUENCE [LARGE SCALE GENOMIC DNA]</scope>
    <source>
        <strain evidence="13 14">CT2</strain>
    </source>
</reference>
<dbReference type="GO" id="GO:0006629">
    <property type="term" value="P:lipid metabolic process"/>
    <property type="evidence" value="ECO:0007669"/>
    <property type="project" value="UniProtKB-KW"/>
</dbReference>
<proteinExistence type="inferred from homology"/>
<keyword evidence="8 12" id="KW-0472">Membrane</keyword>
<evidence type="ECO:0000256" key="9">
    <source>
        <dbReference type="ARBA" id="ARBA00023242"/>
    </source>
</evidence>
<dbReference type="Proteomes" id="UP000383932">
    <property type="component" value="Unassembled WGS sequence"/>
</dbReference>
<dbReference type="PANTHER" id="PTHR20996:SF1">
    <property type="entry name" value="NUCLEAR ENVELOPE PHOSPHATASE-REGULATORY SUBUNIT 1"/>
    <property type="match status" value="1"/>
</dbReference>
<feature type="region of interest" description="Disordered" evidence="11">
    <location>
        <begin position="265"/>
        <end position="378"/>
    </location>
</feature>
<dbReference type="GO" id="GO:0031965">
    <property type="term" value="C:nuclear membrane"/>
    <property type="evidence" value="ECO:0007669"/>
    <property type="project" value="UniProtKB-SubCell"/>
</dbReference>